<name>A0A0D2BW16_9EURO</name>
<keyword evidence="1" id="KW-0812">Transmembrane</keyword>
<dbReference type="Proteomes" id="UP000054466">
    <property type="component" value="Unassembled WGS sequence"/>
</dbReference>
<organism evidence="2 3">
    <name type="scientific">Cladophialophora immunda</name>
    <dbReference type="NCBI Taxonomy" id="569365"/>
    <lineage>
        <taxon>Eukaryota</taxon>
        <taxon>Fungi</taxon>
        <taxon>Dikarya</taxon>
        <taxon>Ascomycota</taxon>
        <taxon>Pezizomycotina</taxon>
        <taxon>Eurotiomycetes</taxon>
        <taxon>Chaetothyriomycetidae</taxon>
        <taxon>Chaetothyriales</taxon>
        <taxon>Herpotrichiellaceae</taxon>
        <taxon>Cladophialophora</taxon>
    </lineage>
</organism>
<feature type="transmembrane region" description="Helical" evidence="1">
    <location>
        <begin position="181"/>
        <end position="202"/>
    </location>
</feature>
<dbReference type="RefSeq" id="XP_016242806.1">
    <property type="nucleotide sequence ID" value="XM_016398244.1"/>
</dbReference>
<dbReference type="HOGENOM" id="CLU_1098388_0_0_1"/>
<accession>A0A0D2BW16</accession>
<dbReference type="EMBL" id="KN847046">
    <property type="protein sequence ID" value="KIW22590.1"/>
    <property type="molecule type" value="Genomic_DNA"/>
</dbReference>
<evidence type="ECO:0000313" key="2">
    <source>
        <dbReference type="EMBL" id="KIW22590.1"/>
    </source>
</evidence>
<sequence length="253" mass="28588">MIRMHRHRAKACLAAQQQTCKQARSNSCQSSCGGSLQIDTHKLATAMRWEKKPIALFPPKMLKNSFQRPRTQTIRRQKWSIRSRCWLFHTEGLCAVSFAVEAFALGIMSPHLLIVKCPLYGLVFSGNSFLGRFDQTGQMLHQPYPVTIAATTLVGQFVSLGRKFRNHSFHKTQTGPRNLEHSLFSHALPIFSLSSALLCITFRRPRKGILQFIVISSTTAGITASLLVRDHPSSRTHLPQKVQIDTIHDQRDD</sequence>
<keyword evidence="1" id="KW-0472">Membrane</keyword>
<protein>
    <submittedName>
        <fullName evidence="2">Uncharacterized protein</fullName>
    </submittedName>
</protein>
<gene>
    <name evidence="2" type="ORF">PV07_10873</name>
</gene>
<keyword evidence="1" id="KW-1133">Transmembrane helix</keyword>
<feature type="transmembrane region" description="Helical" evidence="1">
    <location>
        <begin position="209"/>
        <end position="228"/>
    </location>
</feature>
<feature type="transmembrane region" description="Helical" evidence="1">
    <location>
        <begin position="143"/>
        <end position="161"/>
    </location>
</feature>
<proteinExistence type="predicted"/>
<evidence type="ECO:0000313" key="3">
    <source>
        <dbReference type="Proteomes" id="UP000054466"/>
    </source>
</evidence>
<feature type="transmembrane region" description="Helical" evidence="1">
    <location>
        <begin position="85"/>
        <end position="107"/>
    </location>
</feature>
<reference evidence="2 3" key="1">
    <citation type="submission" date="2015-01" db="EMBL/GenBank/DDBJ databases">
        <title>The Genome Sequence of Cladophialophora immunda CBS83496.</title>
        <authorList>
            <consortium name="The Broad Institute Genomics Platform"/>
            <person name="Cuomo C."/>
            <person name="de Hoog S."/>
            <person name="Gorbushina A."/>
            <person name="Stielow B."/>
            <person name="Teixiera M."/>
            <person name="Abouelleil A."/>
            <person name="Chapman S.B."/>
            <person name="Priest M."/>
            <person name="Young S.K."/>
            <person name="Wortman J."/>
            <person name="Nusbaum C."/>
            <person name="Birren B."/>
        </authorList>
    </citation>
    <scope>NUCLEOTIDE SEQUENCE [LARGE SCALE GENOMIC DNA]</scope>
    <source>
        <strain evidence="2 3">CBS 83496</strain>
    </source>
</reference>
<dbReference type="GeneID" id="27350067"/>
<keyword evidence="3" id="KW-1185">Reference proteome</keyword>
<evidence type="ECO:0000256" key="1">
    <source>
        <dbReference type="SAM" id="Phobius"/>
    </source>
</evidence>
<dbReference type="AlphaFoldDB" id="A0A0D2BW16"/>
<dbReference type="VEuPathDB" id="FungiDB:PV07_10873"/>